<keyword evidence="6" id="KW-0677">Repeat</keyword>
<evidence type="ECO:0000256" key="1">
    <source>
        <dbReference type="ARBA" id="ARBA00004455"/>
    </source>
</evidence>
<keyword evidence="7" id="KW-0547">Nucleotide-binding</keyword>
<comment type="subcellular location">
    <subcellularLocation>
        <location evidence="1">Endosome membrane</location>
        <topology evidence="1">Lipid-anchor</topology>
    </subcellularLocation>
    <subcellularLocation>
        <location evidence="10">Golgi apparatus</location>
        <location evidence="10">trans-Golgi network membrane</location>
        <topology evidence="10">Lipid-anchor</topology>
    </subcellularLocation>
</comment>
<dbReference type="SUPFAM" id="SSF48371">
    <property type="entry name" value="ARM repeat"/>
    <property type="match status" value="1"/>
</dbReference>
<dbReference type="GO" id="GO:0071561">
    <property type="term" value="C:nucleus-vacuole junction"/>
    <property type="evidence" value="ECO:0007669"/>
    <property type="project" value="TreeGrafter"/>
</dbReference>
<dbReference type="GO" id="GO:0005770">
    <property type="term" value="C:late endosome"/>
    <property type="evidence" value="ECO:0007669"/>
    <property type="project" value="TreeGrafter"/>
</dbReference>
<dbReference type="InterPro" id="IPR045162">
    <property type="entry name" value="Vps15-like"/>
</dbReference>
<dbReference type="InterPro" id="IPR011989">
    <property type="entry name" value="ARM-like"/>
</dbReference>
<feature type="compositionally biased region" description="Basic and acidic residues" evidence="12">
    <location>
        <begin position="878"/>
        <end position="895"/>
    </location>
</feature>
<dbReference type="GO" id="GO:0010008">
    <property type="term" value="C:endosome membrane"/>
    <property type="evidence" value="ECO:0007669"/>
    <property type="project" value="UniProtKB-SubCell"/>
</dbReference>
<gene>
    <name evidence="14" type="ORF">BN980_GECA06s03354g</name>
</gene>
<dbReference type="GO" id="GO:0034272">
    <property type="term" value="C:phosphatidylinositol 3-kinase complex, class III, type II"/>
    <property type="evidence" value="ECO:0007669"/>
    <property type="project" value="TreeGrafter"/>
</dbReference>
<keyword evidence="8 14" id="KW-0418">Kinase</keyword>
<dbReference type="GO" id="GO:0004674">
    <property type="term" value="F:protein serine/threonine kinase activity"/>
    <property type="evidence" value="ECO:0007669"/>
    <property type="project" value="UniProtKB-KW"/>
</dbReference>
<evidence type="ECO:0000256" key="8">
    <source>
        <dbReference type="ARBA" id="ARBA00022777"/>
    </source>
</evidence>
<dbReference type="EMBL" id="CCBN010000006">
    <property type="protein sequence ID" value="CDO54010.1"/>
    <property type="molecule type" value="Genomic_DNA"/>
</dbReference>
<dbReference type="InterPro" id="IPR016024">
    <property type="entry name" value="ARM-type_fold"/>
</dbReference>
<evidence type="ECO:0000313" key="15">
    <source>
        <dbReference type="Proteomes" id="UP000242525"/>
    </source>
</evidence>
<dbReference type="GO" id="GO:0034271">
    <property type="term" value="C:phosphatidylinositol 3-kinase complex, class III, type I"/>
    <property type="evidence" value="ECO:0007669"/>
    <property type="project" value="TreeGrafter"/>
</dbReference>
<dbReference type="InterPro" id="IPR015943">
    <property type="entry name" value="WD40/YVTN_repeat-like_dom_sf"/>
</dbReference>
<organism evidence="14 15">
    <name type="scientific">Geotrichum candidum</name>
    <name type="common">Oospora lactis</name>
    <name type="synonym">Dipodascus geotrichum</name>
    <dbReference type="NCBI Taxonomy" id="1173061"/>
    <lineage>
        <taxon>Eukaryota</taxon>
        <taxon>Fungi</taxon>
        <taxon>Dikarya</taxon>
        <taxon>Ascomycota</taxon>
        <taxon>Saccharomycotina</taxon>
        <taxon>Dipodascomycetes</taxon>
        <taxon>Dipodascales</taxon>
        <taxon>Dipodascaceae</taxon>
        <taxon>Geotrichum</taxon>
    </lineage>
</organism>
<dbReference type="Pfam" id="PF00400">
    <property type="entry name" value="WD40"/>
    <property type="match status" value="1"/>
</dbReference>
<dbReference type="Pfam" id="PF00069">
    <property type="entry name" value="Pkinase"/>
    <property type="match status" value="1"/>
</dbReference>
<evidence type="ECO:0000256" key="10">
    <source>
        <dbReference type="ARBA" id="ARBA00037864"/>
    </source>
</evidence>
<feature type="region of interest" description="Disordered" evidence="12">
    <location>
        <begin position="1291"/>
        <end position="1312"/>
    </location>
</feature>
<keyword evidence="3 14" id="KW-0723">Serine/threonine-protein kinase</keyword>
<dbReference type="Proteomes" id="UP000242525">
    <property type="component" value="Unassembled WGS sequence"/>
</dbReference>
<keyword evidence="9" id="KW-0067">ATP-binding</keyword>
<dbReference type="SUPFAM" id="SSF50978">
    <property type="entry name" value="WD40 repeat-like"/>
    <property type="match status" value="1"/>
</dbReference>
<feature type="region of interest" description="Disordered" evidence="12">
    <location>
        <begin position="878"/>
        <end position="909"/>
    </location>
</feature>
<dbReference type="SMART" id="SM00220">
    <property type="entry name" value="S_TKc"/>
    <property type="match status" value="1"/>
</dbReference>
<feature type="compositionally biased region" description="Basic and acidic residues" evidence="12">
    <location>
        <begin position="1302"/>
        <end position="1312"/>
    </location>
</feature>
<dbReference type="GO" id="GO:0005794">
    <property type="term" value="C:Golgi apparatus"/>
    <property type="evidence" value="ECO:0007669"/>
    <property type="project" value="UniProtKB-SubCell"/>
</dbReference>
<dbReference type="PROSITE" id="PS50011">
    <property type="entry name" value="PROTEIN_KINASE_DOM"/>
    <property type="match status" value="1"/>
</dbReference>
<sequence length="1467" mass="165096">MGNQLSLITPSSTTFAIDAYVAELKTIHYEKNLGNARFLKTIRGLNDEGPVVVKVFIKPTLDVDLSGYYAELLRQRQILSNIGNAFPYIQLLETDRAAYLVRQYIKTNLYDRISTRPFLEPIEKLWITFQLLTALKKCHENSVCHGDIKSENILVTSWNWAYLSDFASFKPIFLPEDDPSQFSFFFDTSLRRSCYVAPERFLAAGEQKQGELTHAMDIFSLGCVIAELFLEGTHIFSLAQLFKYRKREYVPDLSEIENKNVRELVTSMISLDPKDRLTAEQYLHDWKHKLFPDYYYDFLHDFIGAMSTRNHFTSNNNILDPQSFLDQRINFIYEHFDKVVKYIGFGQYESDLKEVIPSNVNEDIDTILVDLPGWRHVVTSKNSHNAAMDDGALIVLSLITSSLRNVSRASIKLKGLDLMLALSQMINDEAKLDRCLPFFLSLLDDESDIVQAAAVRSMTQLLTLVTVITPLNGALFPEYIFQRLDSINSKSSVLVRATYASCLSSLAQSASRFLEMGQILKTAGMLESFDPETENGTRIETISFDNYRQGLISLFRNHTSALLTDSSTAVRKAFLKSITPLCIFFGRQQTNDVILTHLITYLNDPDSSLRRQFFDCIIGLGPFIGPTSLEQYVQPLMLQALNDPEEFVIAKAFEAFASFAQLGLLKKSDNWNILKVAVRYTMHPNAWIRNNVFGLLTASISWMSPAELHCTLYPILKPFLDCEIKDFTTANLVRSFKKPLRRPVFREALIWVSRAKKSIFWKLPATGKDGSVEAEINLVAPTSVDHIPKSSEDTQYLDHMYHSGVTVEDIWKISVLRDHIYRVARLSYRLQSMPDTQELSAKFFVSSLGLTPETVYLNNSQYALESQMDQLALGNLDDIRDNQDNEPSAKSDPVKLNHSPSQSILDGTSPRLAEIQLGTRGATFGQPSATTATDTTEVYGQMDRPYSPQFTQSRQNKPTITPKSTTYDSDPYISKMVKAAYVNLPTTEPVDFGSQIVPVNFAEHLHNPTSSSRKSNWKPTGVLASQFTEHKDAVNKIAISPDHNFFLTCSDDGYIKLWDCPRLEKNVINKSAQTFHCGDTKAKFICFIENTYTFACSCTDGSIKIIRVDVTLDANNIPSKYKKMHVVRNYQLPEGTYAVWMEHVKTSDGSVLIVATTNSKLIGIELNSMQEKFILEQPYNHGIPTCFVVDSRRTCLLLGTSTGVLNLWDLRFNILVKTWTFEDPAPIKRLSLRPKEIGFSVVVVGGTSKCEISLWRINEFKCTEVYHAGSRVDPTKVYQIIKFEESTYKKTQQQGKNKRSKREADEPATSEKEPELLCVAVGIDSPREGEGLQHVHVLTGGTDRKIRFWDLQSMEASSIVSGLATDTDAASVGLFKTYNNGVKVIGERTTTAAAAGSSRAKPVAANGARGAAPSVRYSRSSRTAIIASEQQDMARNHQASIVDIAILHKPYQMIISADRAGVIKVFI</sequence>
<evidence type="ECO:0000256" key="9">
    <source>
        <dbReference type="ARBA" id="ARBA00022840"/>
    </source>
</evidence>
<dbReference type="GO" id="GO:0016236">
    <property type="term" value="P:macroautophagy"/>
    <property type="evidence" value="ECO:0007669"/>
    <property type="project" value="InterPro"/>
</dbReference>
<dbReference type="GO" id="GO:0045324">
    <property type="term" value="P:late endosome to vacuole transport"/>
    <property type="evidence" value="ECO:0007669"/>
    <property type="project" value="InterPro"/>
</dbReference>
<dbReference type="GO" id="GO:0005524">
    <property type="term" value="F:ATP binding"/>
    <property type="evidence" value="ECO:0007669"/>
    <property type="project" value="UniProtKB-KW"/>
</dbReference>
<dbReference type="InterPro" id="IPR011009">
    <property type="entry name" value="Kinase-like_dom_sf"/>
</dbReference>
<dbReference type="GO" id="GO:0006623">
    <property type="term" value="P:protein targeting to vacuole"/>
    <property type="evidence" value="ECO:0007669"/>
    <property type="project" value="TreeGrafter"/>
</dbReference>
<evidence type="ECO:0000256" key="3">
    <source>
        <dbReference type="ARBA" id="ARBA00022527"/>
    </source>
</evidence>
<accession>A0A0J9X9Y0</accession>
<dbReference type="OrthoDB" id="242910at2759"/>
<dbReference type="CDD" id="cd13980">
    <property type="entry name" value="STKc_Vps15"/>
    <property type="match status" value="1"/>
</dbReference>
<dbReference type="InterPro" id="IPR036322">
    <property type="entry name" value="WD40_repeat_dom_sf"/>
</dbReference>
<proteinExistence type="predicted"/>
<name>A0A0J9X9Y0_GEOCN</name>
<evidence type="ECO:0000256" key="12">
    <source>
        <dbReference type="SAM" id="MobiDB-lite"/>
    </source>
</evidence>
<dbReference type="Gene3D" id="1.10.510.10">
    <property type="entry name" value="Transferase(Phosphotransferase) domain 1"/>
    <property type="match status" value="1"/>
</dbReference>
<dbReference type="EC" id="2.7.11.1" evidence="2"/>
<dbReference type="PROSITE" id="PS50294">
    <property type="entry name" value="WD_REPEATS_REGION"/>
    <property type="match status" value="1"/>
</dbReference>
<evidence type="ECO:0000256" key="11">
    <source>
        <dbReference type="PROSITE-ProRule" id="PRU00221"/>
    </source>
</evidence>
<dbReference type="PANTHER" id="PTHR17583">
    <property type="entry name" value="PHOSPHOINOSITIDE 3-KINASE REGULATORY SUBUNIT 4"/>
    <property type="match status" value="1"/>
</dbReference>
<protein>
    <recommendedName>
        <fullName evidence="2">non-specific serine/threonine protein kinase</fullName>
        <ecNumber evidence="2">2.7.11.1</ecNumber>
    </recommendedName>
</protein>
<reference evidence="14" key="1">
    <citation type="submission" date="2014-03" db="EMBL/GenBank/DDBJ databases">
        <authorList>
            <person name="Casaregola S."/>
        </authorList>
    </citation>
    <scope>NUCLEOTIDE SEQUENCE [LARGE SCALE GENOMIC DNA]</scope>
    <source>
        <strain evidence="14">CLIB 918</strain>
    </source>
</reference>
<keyword evidence="4 11" id="KW-0853">WD repeat</keyword>
<feature type="repeat" description="WD" evidence="11">
    <location>
        <begin position="1027"/>
        <end position="1059"/>
    </location>
</feature>
<feature type="region of interest" description="Disordered" evidence="12">
    <location>
        <begin position="946"/>
        <end position="966"/>
    </location>
</feature>
<dbReference type="Gene3D" id="1.25.10.10">
    <property type="entry name" value="Leucine-rich Repeat Variant"/>
    <property type="match status" value="1"/>
</dbReference>
<dbReference type="STRING" id="1173061.A0A0J9X9Y0"/>
<dbReference type="PROSITE" id="PS00108">
    <property type="entry name" value="PROTEIN_KINASE_ST"/>
    <property type="match status" value="1"/>
</dbReference>
<dbReference type="SUPFAM" id="SSF56112">
    <property type="entry name" value="Protein kinase-like (PK-like)"/>
    <property type="match status" value="1"/>
</dbReference>
<dbReference type="FunFam" id="1.10.510.10:FF:000497">
    <property type="entry name" value="Phosphoinositide 3-kinase regulatory subunit"/>
    <property type="match status" value="1"/>
</dbReference>
<feature type="domain" description="Protein kinase" evidence="13">
    <location>
        <begin position="27"/>
        <end position="291"/>
    </location>
</feature>
<dbReference type="PANTHER" id="PTHR17583:SF0">
    <property type="entry name" value="PHOSPHOINOSITIDE 3-KINASE REGULATORY SUBUNIT 4"/>
    <property type="match status" value="1"/>
</dbReference>
<evidence type="ECO:0000256" key="5">
    <source>
        <dbReference type="ARBA" id="ARBA00022679"/>
    </source>
</evidence>
<evidence type="ECO:0000256" key="6">
    <source>
        <dbReference type="ARBA" id="ARBA00022737"/>
    </source>
</evidence>
<evidence type="ECO:0000313" key="14">
    <source>
        <dbReference type="EMBL" id="CDO54010.1"/>
    </source>
</evidence>
<evidence type="ECO:0000256" key="4">
    <source>
        <dbReference type="ARBA" id="ARBA00022574"/>
    </source>
</evidence>
<dbReference type="Pfam" id="PF22956">
    <property type="entry name" value="VPS15-like_hel"/>
    <property type="match status" value="1"/>
</dbReference>
<dbReference type="Gene3D" id="2.130.10.10">
    <property type="entry name" value="YVTN repeat-like/Quinoprotein amine dehydrogenase"/>
    <property type="match status" value="2"/>
</dbReference>
<dbReference type="PROSITE" id="PS50082">
    <property type="entry name" value="WD_REPEATS_2"/>
    <property type="match status" value="2"/>
</dbReference>
<evidence type="ECO:0000256" key="7">
    <source>
        <dbReference type="ARBA" id="ARBA00022741"/>
    </source>
</evidence>
<evidence type="ECO:0000259" key="13">
    <source>
        <dbReference type="PROSITE" id="PS50011"/>
    </source>
</evidence>
<keyword evidence="5" id="KW-0808">Transferase</keyword>
<dbReference type="InterPro" id="IPR008271">
    <property type="entry name" value="Ser/Thr_kinase_AS"/>
</dbReference>
<dbReference type="InterPro" id="IPR000719">
    <property type="entry name" value="Prot_kinase_dom"/>
</dbReference>
<feature type="repeat" description="WD" evidence="11">
    <location>
        <begin position="1337"/>
        <end position="1359"/>
    </location>
</feature>
<evidence type="ECO:0000256" key="2">
    <source>
        <dbReference type="ARBA" id="ARBA00012513"/>
    </source>
</evidence>
<feature type="compositionally biased region" description="Polar residues" evidence="12">
    <location>
        <begin position="948"/>
        <end position="966"/>
    </location>
</feature>
<dbReference type="InterPro" id="IPR001680">
    <property type="entry name" value="WD40_rpt"/>
</dbReference>
<dbReference type="SMART" id="SM00320">
    <property type="entry name" value="WD40"/>
    <property type="match status" value="5"/>
</dbReference>
<keyword evidence="15" id="KW-1185">Reference proteome</keyword>
<comment type="caution">
    <text evidence="14">The sequence shown here is derived from an EMBL/GenBank/DDBJ whole genome shotgun (WGS) entry which is preliminary data.</text>
</comment>
<dbReference type="InterPro" id="IPR055231">
    <property type="entry name" value="2AA_helical"/>
</dbReference>